<evidence type="ECO:0000256" key="1">
    <source>
        <dbReference type="SAM" id="MobiDB-lite"/>
    </source>
</evidence>
<protein>
    <submittedName>
        <fullName evidence="2">(raccoon dog) hypothetical protein</fullName>
    </submittedName>
</protein>
<evidence type="ECO:0000313" key="3">
    <source>
        <dbReference type="Proteomes" id="UP000645828"/>
    </source>
</evidence>
<reference evidence="2" key="1">
    <citation type="submission" date="2020-12" db="EMBL/GenBank/DDBJ databases">
        <authorList>
            <consortium name="Molecular Ecology Group"/>
        </authorList>
    </citation>
    <scope>NUCLEOTIDE SEQUENCE</scope>
    <source>
        <strain evidence="2">TBG_1078</strain>
    </source>
</reference>
<proteinExistence type="predicted"/>
<accession>A0A811XV03</accession>
<evidence type="ECO:0000313" key="2">
    <source>
        <dbReference type="EMBL" id="CAD7668421.1"/>
    </source>
</evidence>
<dbReference type="EMBL" id="CAJHUB010000649">
    <property type="protein sequence ID" value="CAD7668421.1"/>
    <property type="molecule type" value="Genomic_DNA"/>
</dbReference>
<comment type="caution">
    <text evidence="2">The sequence shown here is derived from an EMBL/GenBank/DDBJ whole genome shotgun (WGS) entry which is preliminary data.</text>
</comment>
<feature type="region of interest" description="Disordered" evidence="1">
    <location>
        <begin position="19"/>
        <end position="48"/>
    </location>
</feature>
<sequence>MACSAWTVLRPMPAGSVRPPWHRSWGGSRTGGRSARVDARQARPPPSDCAQLCGPAWWPHVVLGDRRPAGPRRPRPAALWGRGASVTFPPHLAEEQPPTSALRALRALRAVALQERVGGGGRASRCPPMADGGGLRQAALSALCALRPRRRSQPVVPARSPAHPSPKSRCYLAQRTDGRTDGRTAARAAGAARGLCGGTMQPNCRGLSAEGRWAPRTGCKV</sequence>
<dbReference type="AlphaFoldDB" id="A0A811XV03"/>
<name>A0A811XV03_NYCPR</name>
<feature type="compositionally biased region" description="Low complexity" evidence="1">
    <location>
        <begin position="23"/>
        <end position="34"/>
    </location>
</feature>
<gene>
    <name evidence="2" type="ORF">NYPRO_LOCUS1657</name>
</gene>
<dbReference type="Proteomes" id="UP000645828">
    <property type="component" value="Unassembled WGS sequence"/>
</dbReference>
<organism evidence="2 3">
    <name type="scientific">Nyctereutes procyonoides</name>
    <name type="common">Raccoon dog</name>
    <name type="synonym">Canis procyonoides</name>
    <dbReference type="NCBI Taxonomy" id="34880"/>
    <lineage>
        <taxon>Eukaryota</taxon>
        <taxon>Metazoa</taxon>
        <taxon>Chordata</taxon>
        <taxon>Craniata</taxon>
        <taxon>Vertebrata</taxon>
        <taxon>Euteleostomi</taxon>
        <taxon>Mammalia</taxon>
        <taxon>Eutheria</taxon>
        <taxon>Laurasiatheria</taxon>
        <taxon>Carnivora</taxon>
        <taxon>Caniformia</taxon>
        <taxon>Canidae</taxon>
        <taxon>Nyctereutes</taxon>
    </lineage>
</organism>
<keyword evidence="3" id="KW-1185">Reference proteome</keyword>